<name>A0A381KNG0_9ENTR</name>
<evidence type="ECO:0000313" key="1">
    <source>
        <dbReference type="EMBL" id="SUY92914.1"/>
    </source>
</evidence>
<gene>
    <name evidence="1" type="ORF">NCTC12119_04944</name>
</gene>
<dbReference type="Proteomes" id="UP000255528">
    <property type="component" value="Unassembled WGS sequence"/>
</dbReference>
<proteinExistence type="predicted"/>
<accession>A0A381KNG0</accession>
<dbReference type="RefSeq" id="WP_115632139.1">
    <property type="nucleotide sequence ID" value="NZ_UIGI01000002.1"/>
</dbReference>
<protein>
    <submittedName>
        <fullName evidence="1">Uncharacterized protein</fullName>
    </submittedName>
</protein>
<sequence length="255" mass="28935">MKNSKKSPKSNDHMFLTQSEENIKHMLDKWRSENLPHRVHLVHTIPASSRFDGPLFRQRAEDVLNTWDVISTSLIDLNKIPKVPPNGVRSSFTRDTQMFYEIAFVLYVPCQNIIGTFSKDVYFPNHAGRENASPVGKVINSAALFEHISSGERKLKSNGDRLPRVEGGYNQITSPTEILCSTTQRTHNEILIIGKSGVNIYKGLPQTQKVKVIGIMICPRNIPSYHLDNDEHNKKWIKLQDTLMSLNPGVPCEFV</sequence>
<evidence type="ECO:0000313" key="2">
    <source>
        <dbReference type="Proteomes" id="UP000255528"/>
    </source>
</evidence>
<dbReference type="AlphaFoldDB" id="A0A381KNG0"/>
<dbReference type="EMBL" id="UIGI01000002">
    <property type="protein sequence ID" value="SUY92914.1"/>
    <property type="molecule type" value="Genomic_DNA"/>
</dbReference>
<organism evidence="1 2">
    <name type="scientific">Buttiauxella agrestis</name>
    <dbReference type="NCBI Taxonomy" id="82977"/>
    <lineage>
        <taxon>Bacteria</taxon>
        <taxon>Pseudomonadati</taxon>
        <taxon>Pseudomonadota</taxon>
        <taxon>Gammaproteobacteria</taxon>
        <taxon>Enterobacterales</taxon>
        <taxon>Enterobacteriaceae</taxon>
        <taxon>Buttiauxella</taxon>
    </lineage>
</organism>
<reference evidence="1 2" key="1">
    <citation type="submission" date="2018-06" db="EMBL/GenBank/DDBJ databases">
        <authorList>
            <consortium name="Pathogen Informatics"/>
            <person name="Doyle S."/>
        </authorList>
    </citation>
    <scope>NUCLEOTIDE SEQUENCE [LARGE SCALE GENOMIC DNA]</scope>
    <source>
        <strain evidence="1 2">NCTC12119</strain>
    </source>
</reference>